<keyword evidence="2" id="KW-1185">Reference proteome</keyword>
<evidence type="ECO:0000313" key="2">
    <source>
        <dbReference type="Proteomes" id="UP001497535"/>
    </source>
</evidence>
<accession>A0ACB0XK79</accession>
<name>A0ACB0XK79_MELEN</name>
<dbReference type="Proteomes" id="UP001497535">
    <property type="component" value="Unassembled WGS sequence"/>
</dbReference>
<sequence length="95" mass="10767">MQDSFMILHLLSQLSQLSRLFSSRILTFPYPTQLSFFIHSFILISLFISSSILYNDFNSSLILIIQLSLIIITPPLSQLSQLSPLILSLSSHVLI</sequence>
<organism evidence="1 2">
    <name type="scientific">Meloidogyne enterolobii</name>
    <name type="common">Root-knot nematode worm</name>
    <name type="synonym">Meloidogyne mayaguensis</name>
    <dbReference type="NCBI Taxonomy" id="390850"/>
    <lineage>
        <taxon>Eukaryota</taxon>
        <taxon>Metazoa</taxon>
        <taxon>Ecdysozoa</taxon>
        <taxon>Nematoda</taxon>
        <taxon>Chromadorea</taxon>
        <taxon>Rhabditida</taxon>
        <taxon>Tylenchina</taxon>
        <taxon>Tylenchomorpha</taxon>
        <taxon>Tylenchoidea</taxon>
        <taxon>Meloidogynidae</taxon>
        <taxon>Meloidogyninae</taxon>
        <taxon>Meloidogyne</taxon>
    </lineage>
</organism>
<comment type="caution">
    <text evidence="1">The sequence shown here is derived from an EMBL/GenBank/DDBJ whole genome shotgun (WGS) entry which is preliminary data.</text>
</comment>
<evidence type="ECO:0000313" key="1">
    <source>
        <dbReference type="EMBL" id="CAK5005889.1"/>
    </source>
</evidence>
<reference evidence="1" key="1">
    <citation type="submission" date="2023-11" db="EMBL/GenBank/DDBJ databases">
        <authorList>
            <person name="Poullet M."/>
        </authorList>
    </citation>
    <scope>NUCLEOTIDE SEQUENCE</scope>
    <source>
        <strain evidence="1">E1834</strain>
    </source>
</reference>
<proteinExistence type="predicted"/>
<protein>
    <submittedName>
        <fullName evidence="1">Uncharacterized protein</fullName>
    </submittedName>
</protein>
<dbReference type="EMBL" id="CAVMJV010000001">
    <property type="protein sequence ID" value="CAK5005889.1"/>
    <property type="molecule type" value="Genomic_DNA"/>
</dbReference>
<gene>
    <name evidence="1" type="ORF">MENTE1834_LOCUS66</name>
</gene>